<protein>
    <submittedName>
        <fullName evidence="7">Activity-regulated cytoskeleton-associated protein</fullName>
    </submittedName>
</protein>
<evidence type="ECO:0000256" key="2">
    <source>
        <dbReference type="SAM" id="MobiDB-lite"/>
    </source>
</evidence>
<keyword evidence="8" id="KW-1185">Reference proteome</keyword>
<dbReference type="Pfam" id="PF21047">
    <property type="entry name" value="HEAT_Maestro"/>
    <property type="match status" value="1"/>
</dbReference>
<dbReference type="InterPro" id="IPR045557">
    <property type="entry name" value="Arc_N"/>
</dbReference>
<dbReference type="GO" id="GO:0050804">
    <property type="term" value="P:modulation of chemical synaptic transmission"/>
    <property type="evidence" value="ECO:0007669"/>
    <property type="project" value="InterPro"/>
</dbReference>
<dbReference type="eggNOG" id="KOG2032">
    <property type="taxonomic scope" value="Eukaryota"/>
</dbReference>
<dbReference type="InterPro" id="IPR055408">
    <property type="entry name" value="HEAT_MROH2B-like"/>
</dbReference>
<dbReference type="InterPro" id="IPR055406">
    <property type="entry name" value="HEAT_Maestro"/>
</dbReference>
<organism evidence="7 8">
    <name type="scientific">Fukomys damarensis</name>
    <name type="common">Damaraland mole rat</name>
    <name type="synonym">Cryptomys damarensis</name>
    <dbReference type="NCBI Taxonomy" id="885580"/>
    <lineage>
        <taxon>Eukaryota</taxon>
        <taxon>Metazoa</taxon>
        <taxon>Chordata</taxon>
        <taxon>Craniata</taxon>
        <taxon>Vertebrata</taxon>
        <taxon>Euteleostomi</taxon>
        <taxon>Mammalia</taxon>
        <taxon>Eutheria</taxon>
        <taxon>Euarchontoglires</taxon>
        <taxon>Glires</taxon>
        <taxon>Rodentia</taxon>
        <taxon>Hystricomorpha</taxon>
        <taxon>Bathyergidae</taxon>
        <taxon>Fukomys</taxon>
    </lineage>
</organism>
<dbReference type="InterPro" id="IPR016024">
    <property type="entry name" value="ARM-type_fold"/>
</dbReference>
<dbReference type="SUPFAM" id="SSF48371">
    <property type="entry name" value="ARM repeat"/>
    <property type="match status" value="1"/>
</dbReference>
<dbReference type="InterPro" id="IPR045206">
    <property type="entry name" value="Maestro_heat-like_prot"/>
</dbReference>
<feature type="domain" description="MROH2B-like HEAT-repeats" evidence="5">
    <location>
        <begin position="459"/>
        <end position="527"/>
    </location>
</feature>
<dbReference type="Pfam" id="PF23227">
    <property type="entry name" value="HEAT_MROH2B_C"/>
    <property type="match status" value="1"/>
</dbReference>
<dbReference type="GO" id="GO:0005794">
    <property type="term" value="C:Golgi apparatus"/>
    <property type="evidence" value="ECO:0007669"/>
    <property type="project" value="TreeGrafter"/>
</dbReference>
<feature type="region of interest" description="Disordered" evidence="2">
    <location>
        <begin position="1"/>
        <end position="57"/>
    </location>
</feature>
<dbReference type="PRINTS" id="PR02027">
    <property type="entry name" value="ARCARG31"/>
</dbReference>
<accession>A0A091D3X6</accession>
<evidence type="ECO:0000313" key="7">
    <source>
        <dbReference type="EMBL" id="KFO26804.1"/>
    </source>
</evidence>
<keyword evidence="1" id="KW-0677">Repeat</keyword>
<proteinExistence type="predicted"/>
<dbReference type="PANTHER" id="PTHR23120:SF3">
    <property type="entry name" value="MAESTRO HEAT-LIKE REPEAT FAMILY MEMBER 4"/>
    <property type="match status" value="1"/>
</dbReference>
<feature type="domain" description="Activity-regulated cytoskeleton-associated protein N-terminal" evidence="3">
    <location>
        <begin position="105"/>
        <end position="213"/>
    </location>
</feature>
<evidence type="ECO:0000313" key="8">
    <source>
        <dbReference type="Proteomes" id="UP000028990"/>
    </source>
</evidence>
<feature type="domain" description="Maestro/Maestro-like HEAT-repeats" evidence="6">
    <location>
        <begin position="1140"/>
        <end position="1273"/>
    </location>
</feature>
<name>A0A091D3X6_FUKDA</name>
<dbReference type="STRING" id="885580.ENSFDAP00000010595"/>
<dbReference type="Proteomes" id="UP000028990">
    <property type="component" value="Unassembled WGS sequence"/>
</dbReference>
<evidence type="ECO:0000259" key="4">
    <source>
        <dbReference type="Pfam" id="PF21047"/>
    </source>
</evidence>
<evidence type="ECO:0000259" key="5">
    <source>
        <dbReference type="Pfam" id="PF23210"/>
    </source>
</evidence>
<gene>
    <name evidence="7" type="ORF">H920_11789</name>
</gene>
<evidence type="ECO:0000259" key="3">
    <source>
        <dbReference type="Pfam" id="PF19284"/>
    </source>
</evidence>
<dbReference type="GO" id="GO:0003729">
    <property type="term" value="F:mRNA binding"/>
    <property type="evidence" value="ECO:0007669"/>
    <property type="project" value="InterPro"/>
</dbReference>
<dbReference type="EMBL" id="KN123090">
    <property type="protein sequence ID" value="KFO26804.1"/>
    <property type="molecule type" value="Genomic_DNA"/>
</dbReference>
<reference evidence="7 8" key="1">
    <citation type="submission" date="2013-11" db="EMBL/GenBank/DDBJ databases">
        <title>The Damaraland mole rat (Fukomys damarensis) genome and evolution of African mole rats.</title>
        <authorList>
            <person name="Gladyshev V.N."/>
            <person name="Fang X."/>
        </authorList>
    </citation>
    <scope>NUCLEOTIDE SEQUENCE [LARGE SCALE GENOMIC DNA]</scope>
    <source>
        <tissue evidence="7">Liver</tissue>
    </source>
</reference>
<dbReference type="InterPro" id="IPR023263">
    <property type="entry name" value="Arc"/>
</dbReference>
<feature type="domain" description="MROH2B-like HEAT-repeats" evidence="5">
    <location>
        <begin position="542"/>
        <end position="671"/>
    </location>
</feature>
<dbReference type="Pfam" id="PF23210">
    <property type="entry name" value="HEAT_Maestro_2"/>
    <property type="match status" value="2"/>
</dbReference>
<sequence length="1299" mass="146646">MTGGRPRGADRQRTALPVDGCGSALADRSTCRSAAARPLRLSERRRQSPPVRNPTASLQMELDHMTSGGLHAYPGPRGAPAAKPNVILQIGKCRAEMLEHVRRTHRHLLTEVSKQVERELKGLHRSVGKLENNLDGYVPTGDSQRWKKSIKACLCRCQETIANLERWVKREMHVWREVFYRLERWADRLESMGGKYPVGSEPARHTVSVGVGGPESYCHEADGYDYTVSPYAITPPPAAGELPGQEPAEAQQYQPWNSWSALDSMAFLPRESQNHKCNSSLSRPDILVPPGPQNGETEAQKEVMLSQGFGTGLDLKQEFLGNAEGSSCRPCMAGSCLTQALPQGASATGMRATWVLKMSLAATSKDQPGDFLSCKVRLSADCSDSGLLGGVRQCVSDPSPLERQLVSRIRAMSATEQDLALGIICHYLEGYSQHLGQENAMDTDISMQKLLESLSLAPEQVKKKTLLFRLFGLILRECTSVALVKSHLARLLELSHQDSSQREDIALAVGLTSTMHLEEVWTLLEHMGSTWFLRWRKLSPEGQDDVLKASFLSAAVLLTRVLRYDYGVQKYKYTQIPEFIQCLLCILQEPNFLATLFRQKIILVIVGLSNLRPSLQPWVKSKVLEVCLRSVYVLPPTEELPSNWPSLDPSPVIDMLYRKTVRALDLLLQSFFSENPSMDEACFLLQHLEHWLQSDKSHERQRAVRSILLLLKYVVDTLNSTEEAMPSALGRQLGLLTLLWWDRDAETQSPAHQCVYLLLQLSVQQKGRMTGLYQSKAKCFKVRTSGKGEAELQHLVKAFDKVLSVAQHTQLVLTLLHSLRCCSLLQSRLASKLLLWIFQGPGIKLEQVAEVLHGLFQELPSIHFKKAQEAMMKAMMALGTQHTLEVTEVLLSLCHPSERQTLTLWMALAANCQLARKVMTLLYMKLKLRPTGEVIQPTHQVQLISLLALDTIYELLYTQEYRTTVRWAFAGILLGLLTQLHYLLEMDMVEGFLDYQEDILDSKPLGPCRTCLEALKGLFWTTQYWEVFAHVKLLRGWELFEHLETYTEGVTLLARAMALYDCEVKAVLGQAIISLKSTETRDNIMAILIIAEFLNSPEVSKHVDQRAMNSLLSLGLNSPNWLVRAMSLKGLSSTLMNPKKERAEVRGNAIFLFGDVIHSRGRKFQQLLKNLAFQALVPLLVHLADSCQEVVMRTKFTFFRCAILLKWEFQKELFSKLTWGQGLGAEYNIFMYMVESNFGSHHQFLMQALTYLRSRHRNLKLAAMKFIDFDALQEDPDDLCRRFYLSFSGDIMELSHYVA</sequence>
<dbReference type="Pfam" id="PF19284">
    <property type="entry name" value="Arc_MA"/>
    <property type="match status" value="1"/>
</dbReference>
<evidence type="ECO:0000256" key="1">
    <source>
        <dbReference type="ARBA" id="ARBA00022737"/>
    </source>
</evidence>
<dbReference type="InterPro" id="IPR048465">
    <property type="entry name" value="Maestro-like_HEAT"/>
</dbReference>
<feature type="domain" description="Maestro-like HEAT-repeats" evidence="4">
    <location>
        <begin position="698"/>
        <end position="919"/>
    </location>
</feature>
<evidence type="ECO:0000259" key="6">
    <source>
        <dbReference type="Pfam" id="PF23227"/>
    </source>
</evidence>
<dbReference type="PANTHER" id="PTHR23120">
    <property type="entry name" value="MAESTRO-RELATED HEAT DOMAIN-CONTAINING"/>
    <property type="match status" value="1"/>
</dbReference>